<organism evidence="1 2">
    <name type="scientific">Fumia xinanensis</name>
    <dbReference type="NCBI Taxonomy" id="2763659"/>
    <lineage>
        <taxon>Bacteria</taxon>
        <taxon>Bacillati</taxon>
        <taxon>Bacillota</taxon>
        <taxon>Clostridia</taxon>
        <taxon>Eubacteriales</taxon>
        <taxon>Oscillospiraceae</taxon>
        <taxon>Fumia</taxon>
    </lineage>
</organism>
<accession>A0A926E2K9</accession>
<dbReference type="EMBL" id="JACRSV010000002">
    <property type="protein sequence ID" value="MBC8560136.1"/>
    <property type="molecule type" value="Genomic_DNA"/>
</dbReference>
<proteinExistence type="predicted"/>
<dbReference type="Gene3D" id="3.40.50.2000">
    <property type="entry name" value="Glycogen Phosphorylase B"/>
    <property type="match status" value="1"/>
</dbReference>
<protein>
    <submittedName>
        <fullName evidence="1">Glycosyltransferase</fullName>
    </submittedName>
</protein>
<dbReference type="Pfam" id="PF13692">
    <property type="entry name" value="Glyco_trans_1_4"/>
    <property type="match status" value="1"/>
</dbReference>
<dbReference type="AlphaFoldDB" id="A0A926E2K9"/>
<name>A0A926E2K9_9FIRM</name>
<keyword evidence="2" id="KW-1185">Reference proteome</keyword>
<dbReference type="Proteomes" id="UP000610760">
    <property type="component" value="Unassembled WGS sequence"/>
</dbReference>
<reference evidence="1" key="1">
    <citation type="submission" date="2020-08" db="EMBL/GenBank/DDBJ databases">
        <title>Genome public.</title>
        <authorList>
            <person name="Liu C."/>
            <person name="Sun Q."/>
        </authorList>
    </citation>
    <scope>NUCLEOTIDE SEQUENCE</scope>
    <source>
        <strain evidence="1">NSJ-33</strain>
    </source>
</reference>
<gene>
    <name evidence="1" type="ORF">H8710_08655</name>
</gene>
<dbReference type="SUPFAM" id="SSF53756">
    <property type="entry name" value="UDP-Glycosyltransferase/glycogen phosphorylase"/>
    <property type="match status" value="1"/>
</dbReference>
<sequence>MNLLFVSGLFRKEREREIFSKFKMFPYAAANVHQWHILEGLAGREDVCVEAVNAAFVGTYPREYKDGYIHGGSWEYKGVEVHEVGFLNLFGIRSISRSIGVYRGMVRWWKRHRGEENTAVLYSMITPFMLAGALAKRRCKGLKLCLYVPDLPGSFLQIGGKGKIYRFLKRVDCALMNRLLQKMDSFALLTEQMNEKVNPGGEKPYTVVEGIVSAADVPDIEDFVPGKTPSFVYTGLIDRAFGVLDLAEAFTLLEGDCTLELYGQGEALETIREMAEKDPRIRCHGALPRGEVLQKQRKATVLVNPRMPDKDFVRYSFPSKTLEYLLSGRPVLMFRLDGIPEEYYEYISTYPSPDHGEMAAVMKRLMDAPEQELTCRGKRGREFVLREKNEAKQAQKLIELLKRS</sequence>
<dbReference type="RefSeq" id="WP_249295115.1">
    <property type="nucleotide sequence ID" value="NZ_JACRSV010000002.1"/>
</dbReference>
<evidence type="ECO:0000313" key="1">
    <source>
        <dbReference type="EMBL" id="MBC8560136.1"/>
    </source>
</evidence>
<evidence type="ECO:0000313" key="2">
    <source>
        <dbReference type="Proteomes" id="UP000610760"/>
    </source>
</evidence>
<comment type="caution">
    <text evidence="1">The sequence shown here is derived from an EMBL/GenBank/DDBJ whole genome shotgun (WGS) entry which is preliminary data.</text>
</comment>